<dbReference type="EnsemblMetazoa" id="XM_030974441">
    <property type="protein sequence ID" value="XP_030830301"/>
    <property type="gene ID" value="LOC105437299"/>
</dbReference>
<dbReference type="GO" id="GO:0046872">
    <property type="term" value="F:metal ion binding"/>
    <property type="evidence" value="ECO:0007669"/>
    <property type="project" value="UniProtKB-KW"/>
</dbReference>
<evidence type="ECO:0000313" key="11">
    <source>
        <dbReference type="Proteomes" id="UP000007110"/>
    </source>
</evidence>
<evidence type="ECO:0000256" key="4">
    <source>
        <dbReference type="ARBA" id="ARBA00022723"/>
    </source>
</evidence>
<evidence type="ECO:0000256" key="3">
    <source>
        <dbReference type="ARBA" id="ARBA00022670"/>
    </source>
</evidence>
<evidence type="ECO:0000256" key="6">
    <source>
        <dbReference type="ARBA" id="ARBA00022833"/>
    </source>
</evidence>
<comment type="similarity">
    <text evidence="2">Belongs to the peptidase M28 family. M28B subfamily.</text>
</comment>
<dbReference type="Pfam" id="PF04253">
    <property type="entry name" value="TFR_dimer"/>
    <property type="match status" value="1"/>
</dbReference>
<accession>A0A7M7N2N3</accession>
<keyword evidence="7" id="KW-0482">Metalloprotease</keyword>
<dbReference type="KEGG" id="spu:105437299"/>
<dbReference type="RefSeq" id="XP_030830301.1">
    <property type="nucleotide sequence ID" value="XM_030974441.1"/>
</dbReference>
<keyword evidence="3" id="KW-0645">Protease</keyword>
<evidence type="ECO:0000256" key="2">
    <source>
        <dbReference type="ARBA" id="ARBA00005634"/>
    </source>
</evidence>
<dbReference type="SUPFAM" id="SSF53187">
    <property type="entry name" value="Zn-dependent exopeptidases"/>
    <property type="match status" value="1"/>
</dbReference>
<dbReference type="Gene3D" id="3.40.630.10">
    <property type="entry name" value="Zn peptidases"/>
    <property type="match status" value="1"/>
</dbReference>
<dbReference type="SUPFAM" id="SSF47672">
    <property type="entry name" value="Transferrin receptor-like dimerisation domain"/>
    <property type="match status" value="1"/>
</dbReference>
<dbReference type="Gene3D" id="1.20.930.40">
    <property type="entry name" value="Transferrin receptor-like, dimerisation domain"/>
    <property type="match status" value="1"/>
</dbReference>
<evidence type="ECO:0000256" key="8">
    <source>
        <dbReference type="ARBA" id="ARBA00023180"/>
    </source>
</evidence>
<keyword evidence="8" id="KW-0325">Glycoprotein</keyword>
<keyword evidence="4" id="KW-0479">Metal-binding</keyword>
<dbReference type="InterPro" id="IPR036757">
    <property type="entry name" value="TFR-like_dimer_dom_sf"/>
</dbReference>
<dbReference type="FunFam" id="1.20.930.40:FF:000001">
    <property type="entry name" value="N-acetylated-alpha-linked acidic dipeptidase 2"/>
    <property type="match status" value="1"/>
</dbReference>
<keyword evidence="11" id="KW-1185">Reference proteome</keyword>
<dbReference type="GO" id="GO:0006508">
    <property type="term" value="P:proteolysis"/>
    <property type="evidence" value="ECO:0007669"/>
    <property type="project" value="UniProtKB-KW"/>
</dbReference>
<organism evidence="10 11">
    <name type="scientific">Strongylocentrotus purpuratus</name>
    <name type="common">Purple sea urchin</name>
    <dbReference type="NCBI Taxonomy" id="7668"/>
    <lineage>
        <taxon>Eukaryota</taxon>
        <taxon>Metazoa</taxon>
        <taxon>Echinodermata</taxon>
        <taxon>Eleutherozoa</taxon>
        <taxon>Echinozoa</taxon>
        <taxon>Echinoidea</taxon>
        <taxon>Euechinoidea</taxon>
        <taxon>Echinacea</taxon>
        <taxon>Camarodonta</taxon>
        <taxon>Echinidea</taxon>
        <taxon>Strongylocentrotidae</taxon>
        <taxon>Strongylocentrotus</taxon>
    </lineage>
</organism>
<evidence type="ECO:0000256" key="5">
    <source>
        <dbReference type="ARBA" id="ARBA00022801"/>
    </source>
</evidence>
<sequence length="273" mass="31020">MVVTIDGKDSQWLVLCDGAQILIQMKIVRRTLYDRGIYTLGSGSDYASLLQIIGISALDVRYRYDHVAVPVRSYPMYHSVYETFDLVANYYDPSFKFMLAIGQLMGEIMRQLADSVVIPMDVADYARAVDMFFIELRGGDIGTRMVQEGLSFEYMESAVNNLTTEANAFKERLTDIDKDDILAVRAVNDQIMYLDRMFIDPMGLTKDRIDEKHVIFAPSSKNAYAGEKFAGIVDAMFDIDNNADPNKWEYVKMELAQVTYFIQSAAYMLQPVA</sequence>
<dbReference type="GO" id="GO:0008237">
    <property type="term" value="F:metallopeptidase activity"/>
    <property type="evidence" value="ECO:0007669"/>
    <property type="project" value="UniProtKB-KW"/>
</dbReference>
<evidence type="ECO:0000313" key="10">
    <source>
        <dbReference type="EnsemblMetazoa" id="XP_030830301"/>
    </source>
</evidence>
<evidence type="ECO:0000256" key="1">
    <source>
        <dbReference type="ARBA" id="ARBA00001947"/>
    </source>
</evidence>
<comment type="cofactor">
    <cofactor evidence="1">
        <name>Zn(2+)</name>
        <dbReference type="ChEBI" id="CHEBI:29105"/>
    </cofactor>
</comment>
<dbReference type="InterPro" id="IPR039373">
    <property type="entry name" value="Peptidase_M28B"/>
</dbReference>
<dbReference type="GeneID" id="105437299"/>
<feature type="domain" description="Transferrin receptor-like dimerisation" evidence="9">
    <location>
        <begin position="150"/>
        <end position="270"/>
    </location>
</feature>
<dbReference type="OMA" id="DPKSINA"/>
<evidence type="ECO:0000256" key="7">
    <source>
        <dbReference type="ARBA" id="ARBA00023049"/>
    </source>
</evidence>
<dbReference type="AlphaFoldDB" id="A0A7M7N2N3"/>
<protein>
    <recommendedName>
        <fullName evidence="9">Transferrin receptor-like dimerisation domain-containing protein</fullName>
    </recommendedName>
</protein>
<dbReference type="InterPro" id="IPR007365">
    <property type="entry name" value="TFR-like_dimer_dom"/>
</dbReference>
<evidence type="ECO:0000259" key="9">
    <source>
        <dbReference type="Pfam" id="PF04253"/>
    </source>
</evidence>
<keyword evidence="5" id="KW-0378">Hydrolase</keyword>
<reference evidence="11" key="1">
    <citation type="submission" date="2015-02" db="EMBL/GenBank/DDBJ databases">
        <title>Genome sequencing for Strongylocentrotus purpuratus.</title>
        <authorList>
            <person name="Murali S."/>
            <person name="Liu Y."/>
            <person name="Vee V."/>
            <person name="English A."/>
            <person name="Wang M."/>
            <person name="Skinner E."/>
            <person name="Han Y."/>
            <person name="Muzny D.M."/>
            <person name="Worley K.C."/>
            <person name="Gibbs R.A."/>
        </authorList>
    </citation>
    <scope>NUCLEOTIDE SEQUENCE</scope>
</reference>
<proteinExistence type="inferred from homology"/>
<dbReference type="OrthoDB" id="5841748at2759"/>
<reference evidence="10" key="2">
    <citation type="submission" date="2021-01" db="UniProtKB">
        <authorList>
            <consortium name="EnsemblMetazoa"/>
        </authorList>
    </citation>
    <scope>IDENTIFICATION</scope>
</reference>
<name>A0A7M7N2N3_STRPU</name>
<dbReference type="InParanoid" id="A0A7M7N2N3"/>
<dbReference type="Proteomes" id="UP000007110">
    <property type="component" value="Unassembled WGS sequence"/>
</dbReference>
<keyword evidence="6" id="KW-0862">Zinc</keyword>
<dbReference type="PANTHER" id="PTHR10404">
    <property type="entry name" value="N-ACETYLATED-ALPHA-LINKED ACIDIC DIPEPTIDASE"/>
    <property type="match status" value="1"/>
</dbReference>
<dbReference type="PANTHER" id="PTHR10404:SF77">
    <property type="entry name" value="GLUTAMATE CARBOXYPEPTIDASE 2 HOMOLOG"/>
    <property type="match status" value="1"/>
</dbReference>